<evidence type="ECO:0000313" key="1">
    <source>
        <dbReference type="EMBL" id="MBB4642407.1"/>
    </source>
</evidence>
<dbReference type="Proteomes" id="UP000575068">
    <property type="component" value="Unassembled WGS sequence"/>
</dbReference>
<sequence>MMEIRRDAEAPGPVITGFSGTAFRVQDKIFKHGLILTPDAAIDWTAPPLAEISIADLLILFEVEPTPEFLLLGTGSALVHPPRAFVQAVEAMDIGVEAMDSRAAARAWGVLRTEGRLIVGAFLPL</sequence>
<dbReference type="PANTHER" id="PTHR21192:SF2">
    <property type="entry name" value="NADH DEHYDROGENASE [UBIQUINONE] 1 ALPHA SUBCOMPLEX ASSEMBLY FACTOR 3"/>
    <property type="match status" value="1"/>
</dbReference>
<comment type="caution">
    <text evidence="1">The sequence shown here is derived from an EMBL/GenBank/DDBJ whole genome shotgun (WGS) entry which is preliminary data.</text>
</comment>
<name>A0A840HXT1_9SPHN</name>
<proteinExistence type="predicted"/>
<dbReference type="Gene3D" id="3.40.1230.10">
    <property type="entry name" value="MTH938-like"/>
    <property type="match status" value="1"/>
</dbReference>
<dbReference type="PANTHER" id="PTHR21192">
    <property type="entry name" value="NUCLEAR PROTEIN E3-3"/>
    <property type="match status" value="1"/>
</dbReference>
<keyword evidence="2" id="KW-1185">Reference proteome</keyword>
<gene>
    <name evidence="1" type="ORF">HNQ99_002732</name>
</gene>
<dbReference type="AlphaFoldDB" id="A0A840HXT1"/>
<accession>A0A840HXT1</accession>
<dbReference type="InterPro" id="IPR036748">
    <property type="entry name" value="MTH938-like_sf"/>
</dbReference>
<organism evidence="1 2">
    <name type="scientific">Rhizorhapis suberifaciens</name>
    <name type="common">corky root of lettuce</name>
    <dbReference type="NCBI Taxonomy" id="13656"/>
    <lineage>
        <taxon>Bacteria</taxon>
        <taxon>Pseudomonadati</taxon>
        <taxon>Pseudomonadota</taxon>
        <taxon>Alphaproteobacteria</taxon>
        <taxon>Sphingomonadales</taxon>
        <taxon>Sphingomonadaceae</taxon>
        <taxon>Rhizorhapis</taxon>
    </lineage>
</organism>
<reference evidence="1 2" key="1">
    <citation type="submission" date="2020-08" db="EMBL/GenBank/DDBJ databases">
        <title>Genomic Encyclopedia of Type Strains, Phase IV (KMG-IV): sequencing the most valuable type-strain genomes for metagenomic binning, comparative biology and taxonomic classification.</title>
        <authorList>
            <person name="Goeker M."/>
        </authorList>
    </citation>
    <scope>NUCLEOTIDE SEQUENCE [LARGE SCALE GENOMIC DNA]</scope>
    <source>
        <strain evidence="1 2">DSM 7465</strain>
    </source>
</reference>
<dbReference type="InterPro" id="IPR007523">
    <property type="entry name" value="NDUFAF3/AAMDC"/>
</dbReference>
<evidence type="ECO:0008006" key="3">
    <source>
        <dbReference type="Google" id="ProtNLM"/>
    </source>
</evidence>
<dbReference type="Pfam" id="PF04430">
    <property type="entry name" value="DUF498"/>
    <property type="match status" value="1"/>
</dbReference>
<evidence type="ECO:0000313" key="2">
    <source>
        <dbReference type="Proteomes" id="UP000575068"/>
    </source>
</evidence>
<protein>
    <recommendedName>
        <fullName evidence="3">Mth938-like domain-containing protein</fullName>
    </recommendedName>
</protein>
<dbReference type="SUPFAM" id="SSF64076">
    <property type="entry name" value="MTH938-like"/>
    <property type="match status" value="1"/>
</dbReference>
<dbReference type="EMBL" id="JACHOV010000010">
    <property type="protein sequence ID" value="MBB4642407.1"/>
    <property type="molecule type" value="Genomic_DNA"/>
</dbReference>